<comment type="caution">
    <text evidence="2">The sequence shown here is derived from an EMBL/GenBank/DDBJ whole genome shotgun (WGS) entry which is preliminary data.</text>
</comment>
<accession>A0A5C6AD41</accession>
<dbReference type="OrthoDB" id="215737at2"/>
<protein>
    <submittedName>
        <fullName evidence="2">Uncharacterized protein</fullName>
    </submittedName>
</protein>
<reference evidence="2 3" key="1">
    <citation type="submission" date="2019-02" db="EMBL/GenBank/DDBJ databases">
        <title>Deep-cultivation of Planctomycetes and their phenomic and genomic characterization uncovers novel biology.</title>
        <authorList>
            <person name="Wiegand S."/>
            <person name="Jogler M."/>
            <person name="Boedeker C."/>
            <person name="Pinto D."/>
            <person name="Vollmers J."/>
            <person name="Rivas-Marin E."/>
            <person name="Kohn T."/>
            <person name="Peeters S.H."/>
            <person name="Heuer A."/>
            <person name="Rast P."/>
            <person name="Oberbeckmann S."/>
            <person name="Bunk B."/>
            <person name="Jeske O."/>
            <person name="Meyerdierks A."/>
            <person name="Storesund J.E."/>
            <person name="Kallscheuer N."/>
            <person name="Luecker S."/>
            <person name="Lage O.M."/>
            <person name="Pohl T."/>
            <person name="Merkel B.J."/>
            <person name="Hornburger P."/>
            <person name="Mueller R.-W."/>
            <person name="Bruemmer F."/>
            <person name="Labrenz M."/>
            <person name="Spormann A.M."/>
            <person name="Op Den Camp H."/>
            <person name="Overmann J."/>
            <person name="Amann R."/>
            <person name="Jetten M.S.M."/>
            <person name="Mascher T."/>
            <person name="Medema M.H."/>
            <person name="Devos D.P."/>
            <person name="Kaster A.-K."/>
            <person name="Ovreas L."/>
            <person name="Rohde M."/>
            <person name="Galperin M.Y."/>
            <person name="Jogler C."/>
        </authorList>
    </citation>
    <scope>NUCLEOTIDE SEQUENCE [LARGE SCALE GENOMIC DNA]</scope>
    <source>
        <strain evidence="2 3">Pla108</strain>
    </source>
</reference>
<dbReference type="Proteomes" id="UP000317421">
    <property type="component" value="Unassembled WGS sequence"/>
</dbReference>
<name>A0A5C6AD41_9BACT</name>
<feature type="region of interest" description="Disordered" evidence="1">
    <location>
        <begin position="160"/>
        <end position="250"/>
    </location>
</feature>
<evidence type="ECO:0000256" key="1">
    <source>
        <dbReference type="SAM" id="MobiDB-lite"/>
    </source>
</evidence>
<gene>
    <name evidence="2" type="ORF">Pla108_32500</name>
</gene>
<evidence type="ECO:0000313" key="2">
    <source>
        <dbReference type="EMBL" id="TWT96163.1"/>
    </source>
</evidence>
<keyword evidence="3" id="KW-1185">Reference proteome</keyword>
<evidence type="ECO:0000313" key="3">
    <source>
        <dbReference type="Proteomes" id="UP000317421"/>
    </source>
</evidence>
<dbReference type="AlphaFoldDB" id="A0A5C6AD41"/>
<dbReference type="EMBL" id="SJPR01000004">
    <property type="protein sequence ID" value="TWT96163.1"/>
    <property type="molecule type" value="Genomic_DNA"/>
</dbReference>
<proteinExistence type="predicted"/>
<sequence>MLRGIPTVAFALLCLGNSGCSVWRYARLSCIEEPKLFCEREDDLASLATYQSWADEAWAETGACCPASCLEIDYAWGFREGFAQYVYAGGTGEPPAMPPRPYWQVDQRTAEGAAAVNSWFAGYRHGASVAREGGYRAATTVRLSGSLKDCDACGCPTDPANPPQEMVPSEPMSGPTFESPAQMPPPSEIIIPLQTRPTDTQSDPPSQPEDSSELRIPSLEPTPNRTTAPEAALTPRPRVELGGAGQPAARVTRVEQTALFEIVR</sequence>
<organism evidence="2 3">
    <name type="scientific">Botrimarina colliarenosi</name>
    <dbReference type="NCBI Taxonomy" id="2528001"/>
    <lineage>
        <taxon>Bacteria</taxon>
        <taxon>Pseudomonadati</taxon>
        <taxon>Planctomycetota</taxon>
        <taxon>Planctomycetia</taxon>
        <taxon>Pirellulales</taxon>
        <taxon>Lacipirellulaceae</taxon>
        <taxon>Botrimarina</taxon>
    </lineage>
</organism>
<dbReference type="RefSeq" id="WP_146445945.1">
    <property type="nucleotide sequence ID" value="NZ_SJPR01000004.1"/>
</dbReference>